<evidence type="ECO:0000313" key="15">
    <source>
        <dbReference type="EMBL" id="OQV22812.1"/>
    </source>
</evidence>
<dbReference type="PANTHER" id="PTHR11537:SF113">
    <property type="entry name" value="POTASSIUM VOLTAGE-GATED CHANNEL PROTEIN SHAKER"/>
    <property type="match status" value="1"/>
</dbReference>
<keyword evidence="5" id="KW-0631">Potassium channel</keyword>
<dbReference type="PRINTS" id="PR01491">
    <property type="entry name" value="KVCHANNEL"/>
</dbReference>
<name>A0A1W0X668_HYPEX</name>
<keyword evidence="3" id="KW-0633">Potassium transport</keyword>
<dbReference type="InterPro" id="IPR003968">
    <property type="entry name" value="K_chnl_volt-dep_Kv"/>
</dbReference>
<dbReference type="Gene3D" id="1.20.120.350">
    <property type="entry name" value="Voltage-gated potassium channels. Chain C"/>
    <property type="match status" value="1"/>
</dbReference>
<feature type="domain" description="BTB" evidence="14">
    <location>
        <begin position="68"/>
        <end position="167"/>
    </location>
</feature>
<keyword evidence="6" id="KW-0851">Voltage-gated channel</keyword>
<evidence type="ECO:0000256" key="12">
    <source>
        <dbReference type="SAM" id="MobiDB-lite"/>
    </source>
</evidence>
<dbReference type="OrthoDB" id="415460at2759"/>
<evidence type="ECO:0000256" key="6">
    <source>
        <dbReference type="ARBA" id="ARBA00022882"/>
    </source>
</evidence>
<dbReference type="GO" id="GO:0005251">
    <property type="term" value="F:delayed rectifier potassium channel activity"/>
    <property type="evidence" value="ECO:0007669"/>
    <property type="project" value="TreeGrafter"/>
</dbReference>
<evidence type="ECO:0000256" key="9">
    <source>
        <dbReference type="ARBA" id="ARBA00023065"/>
    </source>
</evidence>
<keyword evidence="7" id="KW-0630">Potassium</keyword>
<dbReference type="InterPro" id="IPR005821">
    <property type="entry name" value="Ion_trans_dom"/>
</dbReference>
<feature type="transmembrane region" description="Helical" evidence="13">
    <location>
        <begin position="415"/>
        <end position="439"/>
    </location>
</feature>
<dbReference type="InterPro" id="IPR000210">
    <property type="entry name" value="BTB/POZ_dom"/>
</dbReference>
<evidence type="ECO:0000256" key="7">
    <source>
        <dbReference type="ARBA" id="ARBA00022958"/>
    </source>
</evidence>
<dbReference type="GO" id="GO:0001508">
    <property type="term" value="P:action potential"/>
    <property type="evidence" value="ECO:0007669"/>
    <property type="project" value="TreeGrafter"/>
</dbReference>
<dbReference type="Gene3D" id="1.10.287.70">
    <property type="match status" value="1"/>
</dbReference>
<keyword evidence="16" id="KW-1185">Reference proteome</keyword>
<feature type="compositionally biased region" description="Polar residues" evidence="12">
    <location>
        <begin position="58"/>
        <end position="67"/>
    </location>
</feature>
<dbReference type="PRINTS" id="PR01496">
    <property type="entry name" value="SHAKERCHANEL"/>
</dbReference>
<gene>
    <name evidence="15" type="ORF">BV898_03246</name>
</gene>
<keyword evidence="9" id="KW-0406">Ion transport</keyword>
<dbReference type="InterPro" id="IPR003972">
    <property type="entry name" value="K_chnl_volt-dep_Kv1"/>
</dbReference>
<keyword evidence="11" id="KW-0407">Ion channel</keyword>
<dbReference type="SUPFAM" id="SSF81324">
    <property type="entry name" value="Voltage-gated potassium channels"/>
    <property type="match status" value="1"/>
</dbReference>
<feature type="transmembrane region" description="Helical" evidence="13">
    <location>
        <begin position="240"/>
        <end position="264"/>
    </location>
</feature>
<dbReference type="FunFam" id="1.10.287.70:FF:000002">
    <property type="entry name" value="Potassium voltage-gated channel subfamily a member"/>
    <property type="match status" value="1"/>
</dbReference>
<keyword evidence="4 13" id="KW-0812">Transmembrane</keyword>
<dbReference type="Gene3D" id="3.30.710.10">
    <property type="entry name" value="Potassium Channel Kv1.1, Chain A"/>
    <property type="match status" value="1"/>
</dbReference>
<dbReference type="PRINTS" id="PR00169">
    <property type="entry name" value="KCHANNEL"/>
</dbReference>
<evidence type="ECO:0000256" key="1">
    <source>
        <dbReference type="ARBA" id="ARBA00004141"/>
    </source>
</evidence>
<dbReference type="FunFam" id="1.20.120.350:FF:000071">
    <property type="entry name" value="Potassium voltage-gated channel protein shk-1"/>
    <property type="match status" value="1"/>
</dbReference>
<feature type="transmembrane region" description="Helical" evidence="13">
    <location>
        <begin position="276"/>
        <end position="294"/>
    </location>
</feature>
<evidence type="ECO:0000256" key="8">
    <source>
        <dbReference type="ARBA" id="ARBA00022989"/>
    </source>
</evidence>
<dbReference type="EMBL" id="MTYJ01000015">
    <property type="protein sequence ID" value="OQV22812.1"/>
    <property type="molecule type" value="Genomic_DNA"/>
</dbReference>
<dbReference type="InterPro" id="IPR003131">
    <property type="entry name" value="T1-type_BTB"/>
</dbReference>
<dbReference type="InterPro" id="IPR011333">
    <property type="entry name" value="SKP1/BTB/POZ_sf"/>
</dbReference>
<feature type="transmembrane region" description="Helical" evidence="13">
    <location>
        <begin position="354"/>
        <end position="375"/>
    </location>
</feature>
<dbReference type="Proteomes" id="UP000192578">
    <property type="component" value="Unassembled WGS sequence"/>
</dbReference>
<proteinExistence type="predicted"/>
<sequence>MEGVLLSTGVELNGSRMELNDPRRMSRSSTSNGLVFKGILTPKRDAGEFTRDEPIPDQTDQSPSFPSSRVTINICGRRFDVPVATLSKHPETLLGNAVKMNRFYDPERKEYFFNRNRSCFESILQYYQSGILRRPVNSPLDTFVAEARFFELGHDAFLQFCRDEGFEREEPESLPTNPVLRKIWQFVEMPQSSIAAKIFAIFSMLVIVLSIIVFCLETLPQFHGPRNNETEQKNYQVAKGYAVFAEPLYIIESICIAWFTLEFIVRLISCPNKKQFFKSPLNIIDLIAIIPYYVDLGITLSSLANGDTSHMQTGSLAVLRILRLVRVFRLFKISRHSKGLQILGKTFAMSLHEMGLLLLFLGIGVVLFSSAVYYAELGTHDTQFTSIPDGFWWAVVTMTTVGYGDICPKGAIGKLIGTACAVSGLIAIALPVPVIVANFNTIYQREKERPYVEEVLSEKLLYRSSESLYRQPSETLIYRPNGNSKLVQNSSFAERQSFVIDRD</sequence>
<feature type="region of interest" description="Disordered" evidence="12">
    <location>
        <begin position="46"/>
        <end position="67"/>
    </location>
</feature>
<evidence type="ECO:0000256" key="11">
    <source>
        <dbReference type="ARBA" id="ARBA00023303"/>
    </source>
</evidence>
<reference evidence="16" key="1">
    <citation type="submission" date="2017-01" db="EMBL/GenBank/DDBJ databases">
        <title>Comparative genomics of anhydrobiosis in the tardigrade Hypsibius dujardini.</title>
        <authorList>
            <person name="Yoshida Y."/>
            <person name="Koutsovoulos G."/>
            <person name="Laetsch D."/>
            <person name="Stevens L."/>
            <person name="Kumar S."/>
            <person name="Horikawa D."/>
            <person name="Ishino K."/>
            <person name="Komine S."/>
            <person name="Tomita M."/>
            <person name="Blaxter M."/>
            <person name="Arakawa K."/>
        </authorList>
    </citation>
    <scope>NUCLEOTIDE SEQUENCE [LARGE SCALE GENOMIC DNA]</scope>
    <source>
        <strain evidence="16">Z151</strain>
    </source>
</reference>
<evidence type="ECO:0000256" key="3">
    <source>
        <dbReference type="ARBA" id="ARBA00022538"/>
    </source>
</evidence>
<keyword evidence="8 13" id="KW-1133">Transmembrane helix</keyword>
<dbReference type="GO" id="GO:0051260">
    <property type="term" value="P:protein homooligomerization"/>
    <property type="evidence" value="ECO:0007669"/>
    <property type="project" value="InterPro"/>
</dbReference>
<comment type="subcellular location">
    <subcellularLocation>
        <location evidence="1">Membrane</location>
        <topology evidence="1">Multi-pass membrane protein</topology>
    </subcellularLocation>
</comment>
<evidence type="ECO:0000256" key="5">
    <source>
        <dbReference type="ARBA" id="ARBA00022826"/>
    </source>
</evidence>
<dbReference type="GO" id="GO:0008076">
    <property type="term" value="C:voltage-gated potassium channel complex"/>
    <property type="evidence" value="ECO:0007669"/>
    <property type="project" value="InterPro"/>
</dbReference>
<comment type="caution">
    <text evidence="15">The sequence shown here is derived from an EMBL/GenBank/DDBJ whole genome shotgun (WGS) entry which is preliminary data.</text>
</comment>
<organism evidence="15 16">
    <name type="scientific">Hypsibius exemplaris</name>
    <name type="common">Freshwater tardigrade</name>
    <dbReference type="NCBI Taxonomy" id="2072580"/>
    <lineage>
        <taxon>Eukaryota</taxon>
        <taxon>Metazoa</taxon>
        <taxon>Ecdysozoa</taxon>
        <taxon>Tardigrada</taxon>
        <taxon>Eutardigrada</taxon>
        <taxon>Parachela</taxon>
        <taxon>Hypsibioidea</taxon>
        <taxon>Hypsibiidae</taxon>
        <taxon>Hypsibius</taxon>
    </lineage>
</organism>
<dbReference type="InterPro" id="IPR028325">
    <property type="entry name" value="VG_K_chnl"/>
</dbReference>
<evidence type="ECO:0000259" key="14">
    <source>
        <dbReference type="SMART" id="SM00225"/>
    </source>
</evidence>
<evidence type="ECO:0000313" key="16">
    <source>
        <dbReference type="Proteomes" id="UP000192578"/>
    </source>
</evidence>
<evidence type="ECO:0000256" key="13">
    <source>
        <dbReference type="SAM" id="Phobius"/>
    </source>
</evidence>
<dbReference type="AlphaFoldDB" id="A0A1W0X668"/>
<keyword evidence="10 13" id="KW-0472">Membrane</keyword>
<evidence type="ECO:0000256" key="4">
    <source>
        <dbReference type="ARBA" id="ARBA00022692"/>
    </source>
</evidence>
<accession>A0A1W0X668</accession>
<evidence type="ECO:0000256" key="2">
    <source>
        <dbReference type="ARBA" id="ARBA00022448"/>
    </source>
</evidence>
<keyword evidence="2" id="KW-0813">Transport</keyword>
<dbReference type="Pfam" id="PF00520">
    <property type="entry name" value="Ion_trans"/>
    <property type="match status" value="1"/>
</dbReference>
<dbReference type="InterPro" id="IPR027359">
    <property type="entry name" value="Volt_channel_dom_sf"/>
</dbReference>
<feature type="transmembrane region" description="Helical" evidence="13">
    <location>
        <begin position="198"/>
        <end position="220"/>
    </location>
</feature>
<dbReference type="SMART" id="SM00225">
    <property type="entry name" value="BTB"/>
    <property type="match status" value="1"/>
</dbReference>
<evidence type="ECO:0000256" key="10">
    <source>
        <dbReference type="ARBA" id="ARBA00023136"/>
    </source>
</evidence>
<dbReference type="SUPFAM" id="SSF54695">
    <property type="entry name" value="POZ domain"/>
    <property type="match status" value="1"/>
</dbReference>
<protein>
    <submittedName>
        <fullName evidence="15">Potassium voltage-gated channel subfamily A member 1</fullName>
    </submittedName>
</protein>
<dbReference type="PANTHER" id="PTHR11537">
    <property type="entry name" value="VOLTAGE-GATED POTASSIUM CHANNEL"/>
    <property type="match status" value="1"/>
</dbReference>
<dbReference type="Pfam" id="PF02214">
    <property type="entry name" value="BTB_2"/>
    <property type="match status" value="1"/>
</dbReference>